<evidence type="ECO:0000256" key="10">
    <source>
        <dbReference type="ARBA" id="ARBA00022827"/>
    </source>
</evidence>
<dbReference type="NCBIfam" id="TIGR00083">
    <property type="entry name" value="ribF"/>
    <property type="match status" value="1"/>
</dbReference>
<keyword evidence="10 15" id="KW-0274">FAD</keyword>
<dbReference type="GO" id="GO:0003919">
    <property type="term" value="F:FMN adenylyltransferase activity"/>
    <property type="evidence" value="ECO:0007669"/>
    <property type="project" value="UniProtKB-UniRule"/>
</dbReference>
<sequence length="308" mass="34050">MELVRGLHNLSPDHAGCVLTIGKFDGVHKGHQAVLLNLREKAKQLKLPAVVMVFEPQPEEVFTPQSAPARLTTLRDKIELLTAQGIERLVVVRFNAAFASQSPETFIHDLLVDKLGVKFLVVGDDFRFGKQRTGDFSMLEQAGKAQGFDVVSTASFRLADCRISSTAIREALHNSDFELAADMLGRPFVFTGKVIHGEKKGRTIGFPTANMRMNRCSTPLKGVFAVRVQVNGDTYKGVANIGQRPTLNGERMQLEVHIFNFNASLYGQVIRVIPEAKIRPEKKFASFDALKKQIVLDACEAQTLLASM</sequence>
<comment type="function">
    <text evidence="1">Catalyzes the phosphorylation of riboflavin to FMN followed by the adenylation of FMN to FAD.</text>
</comment>
<dbReference type="SMART" id="SM00904">
    <property type="entry name" value="Flavokinase"/>
    <property type="match status" value="1"/>
</dbReference>
<dbReference type="Gene3D" id="2.40.30.30">
    <property type="entry name" value="Riboflavin kinase-like"/>
    <property type="match status" value="1"/>
</dbReference>
<comment type="caution">
    <text evidence="17">The sequence shown here is derived from an EMBL/GenBank/DDBJ whole genome shotgun (WGS) entry which is preliminary data.</text>
</comment>
<dbReference type="GO" id="GO:0009231">
    <property type="term" value="P:riboflavin biosynthetic process"/>
    <property type="evidence" value="ECO:0007669"/>
    <property type="project" value="InterPro"/>
</dbReference>
<evidence type="ECO:0000256" key="2">
    <source>
        <dbReference type="ARBA" id="ARBA00004726"/>
    </source>
</evidence>
<dbReference type="PIRSF" id="PIRSF004491">
    <property type="entry name" value="FAD_Synth"/>
    <property type="match status" value="1"/>
</dbReference>
<gene>
    <name evidence="17" type="ORF">DRW07_12445</name>
</gene>
<evidence type="ECO:0000256" key="12">
    <source>
        <dbReference type="ARBA" id="ARBA00023268"/>
    </source>
</evidence>
<keyword evidence="9 15" id="KW-0418">Kinase</keyword>
<dbReference type="InterPro" id="IPR014729">
    <property type="entry name" value="Rossmann-like_a/b/a_fold"/>
</dbReference>
<comment type="catalytic activity">
    <reaction evidence="13 15">
        <text>riboflavin + ATP = FMN + ADP + H(+)</text>
        <dbReference type="Rhea" id="RHEA:14357"/>
        <dbReference type="ChEBI" id="CHEBI:15378"/>
        <dbReference type="ChEBI" id="CHEBI:30616"/>
        <dbReference type="ChEBI" id="CHEBI:57986"/>
        <dbReference type="ChEBI" id="CHEBI:58210"/>
        <dbReference type="ChEBI" id="CHEBI:456216"/>
        <dbReference type="EC" id="2.7.1.26"/>
    </reaction>
</comment>
<dbReference type="GO" id="GO:0006747">
    <property type="term" value="P:FAD biosynthetic process"/>
    <property type="evidence" value="ECO:0007669"/>
    <property type="project" value="UniProtKB-UniRule"/>
</dbReference>
<evidence type="ECO:0000256" key="7">
    <source>
        <dbReference type="ARBA" id="ARBA00022695"/>
    </source>
</evidence>
<keyword evidence="11 15" id="KW-0067">ATP-binding</keyword>
<dbReference type="NCBIfam" id="NF004159">
    <property type="entry name" value="PRK05627.1-2"/>
    <property type="match status" value="1"/>
</dbReference>
<proteinExistence type="inferred from homology"/>
<dbReference type="CDD" id="cd02064">
    <property type="entry name" value="FAD_synthetase_N"/>
    <property type="match status" value="1"/>
</dbReference>
<comment type="pathway">
    <text evidence="3 15">Cofactor biosynthesis; FMN biosynthesis; FMN from riboflavin (ATP route): step 1/1.</text>
</comment>
<keyword evidence="6 15" id="KW-0808">Transferase</keyword>
<evidence type="ECO:0000256" key="1">
    <source>
        <dbReference type="ARBA" id="ARBA00002121"/>
    </source>
</evidence>
<name>A0A3N5Z932_9ALTE</name>
<keyword evidence="5 15" id="KW-0288">FMN</keyword>
<accession>A0A3N5Z932</accession>
<evidence type="ECO:0000256" key="11">
    <source>
        <dbReference type="ARBA" id="ARBA00022840"/>
    </source>
</evidence>
<evidence type="ECO:0000313" key="18">
    <source>
        <dbReference type="Proteomes" id="UP000275281"/>
    </source>
</evidence>
<organism evidence="17 18">
    <name type="scientific">Alteromonas sediminis</name>
    <dbReference type="NCBI Taxonomy" id="2259342"/>
    <lineage>
        <taxon>Bacteria</taxon>
        <taxon>Pseudomonadati</taxon>
        <taxon>Pseudomonadota</taxon>
        <taxon>Gammaproteobacteria</taxon>
        <taxon>Alteromonadales</taxon>
        <taxon>Alteromonadaceae</taxon>
        <taxon>Alteromonas/Salinimonas group</taxon>
        <taxon>Alteromonas</taxon>
    </lineage>
</organism>
<feature type="domain" description="Riboflavin kinase" evidence="16">
    <location>
        <begin position="183"/>
        <end position="306"/>
    </location>
</feature>
<dbReference type="AlphaFoldDB" id="A0A3N5Z932"/>
<dbReference type="GO" id="GO:0008531">
    <property type="term" value="F:riboflavin kinase activity"/>
    <property type="evidence" value="ECO:0007669"/>
    <property type="project" value="UniProtKB-UniRule"/>
</dbReference>
<comment type="pathway">
    <text evidence="2 15">Cofactor biosynthesis; FAD biosynthesis; FAD from FMN: step 1/1.</text>
</comment>
<comment type="catalytic activity">
    <reaction evidence="14 15">
        <text>FMN + ATP + H(+) = FAD + diphosphate</text>
        <dbReference type="Rhea" id="RHEA:17237"/>
        <dbReference type="ChEBI" id="CHEBI:15378"/>
        <dbReference type="ChEBI" id="CHEBI:30616"/>
        <dbReference type="ChEBI" id="CHEBI:33019"/>
        <dbReference type="ChEBI" id="CHEBI:57692"/>
        <dbReference type="ChEBI" id="CHEBI:58210"/>
        <dbReference type="EC" id="2.7.7.2"/>
    </reaction>
</comment>
<dbReference type="PANTHER" id="PTHR22749">
    <property type="entry name" value="RIBOFLAVIN KINASE/FMN ADENYLYLTRANSFERASE"/>
    <property type="match status" value="1"/>
</dbReference>
<evidence type="ECO:0000256" key="14">
    <source>
        <dbReference type="ARBA" id="ARBA00049494"/>
    </source>
</evidence>
<keyword evidence="7 15" id="KW-0548">Nucleotidyltransferase</keyword>
<protein>
    <recommendedName>
        <fullName evidence="15">Riboflavin biosynthesis protein</fullName>
    </recommendedName>
    <domain>
        <recommendedName>
            <fullName evidence="15">Riboflavin kinase</fullName>
            <ecNumber evidence="15">2.7.1.26</ecNumber>
        </recommendedName>
        <alternativeName>
            <fullName evidence="15">Flavokinase</fullName>
        </alternativeName>
    </domain>
    <domain>
        <recommendedName>
            <fullName evidence="15">FMN adenylyltransferase</fullName>
            <ecNumber evidence="15">2.7.7.2</ecNumber>
        </recommendedName>
        <alternativeName>
            <fullName evidence="15">FAD pyrophosphorylase</fullName>
        </alternativeName>
        <alternativeName>
            <fullName evidence="15">FAD synthase</fullName>
        </alternativeName>
    </domain>
</protein>
<dbReference type="InterPro" id="IPR015864">
    <property type="entry name" value="FAD_synthase"/>
</dbReference>
<evidence type="ECO:0000256" key="13">
    <source>
        <dbReference type="ARBA" id="ARBA00047880"/>
    </source>
</evidence>
<evidence type="ECO:0000256" key="6">
    <source>
        <dbReference type="ARBA" id="ARBA00022679"/>
    </source>
</evidence>
<evidence type="ECO:0000256" key="9">
    <source>
        <dbReference type="ARBA" id="ARBA00022777"/>
    </source>
</evidence>
<evidence type="ECO:0000259" key="16">
    <source>
        <dbReference type="SMART" id="SM00904"/>
    </source>
</evidence>
<keyword evidence="4 15" id="KW-0285">Flavoprotein</keyword>
<dbReference type="InterPro" id="IPR023468">
    <property type="entry name" value="Riboflavin_kinase"/>
</dbReference>
<dbReference type="Proteomes" id="UP000275281">
    <property type="component" value="Unassembled WGS sequence"/>
</dbReference>
<dbReference type="SUPFAM" id="SSF52374">
    <property type="entry name" value="Nucleotidylyl transferase"/>
    <property type="match status" value="1"/>
</dbReference>
<dbReference type="UniPathway" id="UPA00276">
    <property type="reaction ID" value="UER00406"/>
</dbReference>
<evidence type="ECO:0000256" key="15">
    <source>
        <dbReference type="PIRNR" id="PIRNR004491"/>
    </source>
</evidence>
<dbReference type="UniPathway" id="UPA00277">
    <property type="reaction ID" value="UER00407"/>
</dbReference>
<comment type="similarity">
    <text evidence="15">Belongs to the ribF family.</text>
</comment>
<keyword evidence="12" id="KW-0511">Multifunctional enzyme</keyword>
<dbReference type="GO" id="GO:0005524">
    <property type="term" value="F:ATP binding"/>
    <property type="evidence" value="ECO:0007669"/>
    <property type="project" value="UniProtKB-UniRule"/>
</dbReference>
<evidence type="ECO:0000313" key="17">
    <source>
        <dbReference type="EMBL" id="RPJ65628.1"/>
    </source>
</evidence>
<dbReference type="InterPro" id="IPR002606">
    <property type="entry name" value="Riboflavin_kinase_bac"/>
</dbReference>
<dbReference type="EC" id="2.7.7.2" evidence="15"/>
<dbReference type="GO" id="GO:0009398">
    <property type="term" value="P:FMN biosynthetic process"/>
    <property type="evidence" value="ECO:0007669"/>
    <property type="project" value="UniProtKB-UniRule"/>
</dbReference>
<dbReference type="SUPFAM" id="SSF82114">
    <property type="entry name" value="Riboflavin kinase-like"/>
    <property type="match status" value="1"/>
</dbReference>
<reference evidence="17 18" key="1">
    <citation type="submission" date="2018-11" db="EMBL/GenBank/DDBJ databases">
        <authorList>
            <person name="Ye M.-Q."/>
            <person name="Du Z.-J."/>
        </authorList>
    </citation>
    <scope>NUCLEOTIDE SEQUENCE [LARGE SCALE GENOMIC DNA]</scope>
    <source>
        <strain evidence="17 18">U0105</strain>
    </source>
</reference>
<dbReference type="InterPro" id="IPR023465">
    <property type="entry name" value="Riboflavin_kinase_dom_sf"/>
</dbReference>
<dbReference type="EC" id="2.7.1.26" evidence="15"/>
<dbReference type="NCBIfam" id="NF004162">
    <property type="entry name" value="PRK05627.1-5"/>
    <property type="match status" value="1"/>
</dbReference>
<dbReference type="PANTHER" id="PTHR22749:SF6">
    <property type="entry name" value="RIBOFLAVIN KINASE"/>
    <property type="match status" value="1"/>
</dbReference>
<dbReference type="Gene3D" id="3.40.50.620">
    <property type="entry name" value="HUPs"/>
    <property type="match status" value="1"/>
</dbReference>
<dbReference type="Pfam" id="PF01687">
    <property type="entry name" value="Flavokinase"/>
    <property type="match status" value="1"/>
</dbReference>
<evidence type="ECO:0000256" key="8">
    <source>
        <dbReference type="ARBA" id="ARBA00022741"/>
    </source>
</evidence>
<dbReference type="Pfam" id="PF06574">
    <property type="entry name" value="FAD_syn"/>
    <property type="match status" value="1"/>
</dbReference>
<dbReference type="FunFam" id="3.40.50.620:FF:000021">
    <property type="entry name" value="Riboflavin biosynthesis protein"/>
    <property type="match status" value="1"/>
</dbReference>
<keyword evidence="8 15" id="KW-0547">Nucleotide-binding</keyword>
<dbReference type="NCBIfam" id="NF004163">
    <property type="entry name" value="PRK05627.1-6"/>
    <property type="match status" value="1"/>
</dbReference>
<evidence type="ECO:0000256" key="4">
    <source>
        <dbReference type="ARBA" id="ARBA00022630"/>
    </source>
</evidence>
<evidence type="ECO:0000256" key="3">
    <source>
        <dbReference type="ARBA" id="ARBA00005201"/>
    </source>
</evidence>
<dbReference type="NCBIfam" id="NF004160">
    <property type="entry name" value="PRK05627.1-3"/>
    <property type="match status" value="1"/>
</dbReference>
<dbReference type="EMBL" id="RPOK01000004">
    <property type="protein sequence ID" value="RPJ65628.1"/>
    <property type="molecule type" value="Genomic_DNA"/>
</dbReference>
<dbReference type="OrthoDB" id="9803667at2"/>
<evidence type="ECO:0000256" key="5">
    <source>
        <dbReference type="ARBA" id="ARBA00022643"/>
    </source>
</evidence>
<dbReference type="RefSeq" id="WP_124028260.1">
    <property type="nucleotide sequence ID" value="NZ_JBHRSN010000007.1"/>
</dbReference>
<keyword evidence="18" id="KW-1185">Reference proteome</keyword>
<dbReference type="InterPro" id="IPR015865">
    <property type="entry name" value="Riboflavin_kinase_bac/euk"/>
</dbReference>